<evidence type="ECO:0000313" key="16">
    <source>
        <dbReference type="EMBL" id="KKR87579.1"/>
    </source>
</evidence>
<dbReference type="PRINTS" id="PR00477">
    <property type="entry name" value="PHGLYCKINASE"/>
</dbReference>
<evidence type="ECO:0000256" key="2">
    <source>
        <dbReference type="ARBA" id="ARBA00004838"/>
    </source>
</evidence>
<evidence type="ECO:0000256" key="14">
    <source>
        <dbReference type="PIRSR" id="PIRSR000724-2"/>
    </source>
</evidence>
<keyword evidence="9 13" id="KW-0547">Nucleotide-binding</keyword>
<feature type="binding site" evidence="13">
    <location>
        <position position="121"/>
    </location>
    <ligand>
        <name>substrate</name>
    </ligand>
</feature>
<feature type="binding site" evidence="13 14">
    <location>
        <begin position="351"/>
        <end position="354"/>
    </location>
    <ligand>
        <name>ATP</name>
        <dbReference type="ChEBI" id="CHEBI:30616"/>
    </ligand>
</feature>
<feature type="binding site" evidence="13">
    <location>
        <begin position="62"/>
        <end position="65"/>
    </location>
    <ligand>
        <name>substrate</name>
    </ligand>
</feature>
<comment type="pathway">
    <text evidence="2 13">Carbohydrate degradation; glycolysis; pyruvate from D-glyceraldehyde 3-phosphate: step 2/5.</text>
</comment>
<dbReference type="InterPro" id="IPR015824">
    <property type="entry name" value="Phosphoglycerate_kinase_N"/>
</dbReference>
<reference evidence="16 17" key="1">
    <citation type="journal article" date="2015" name="Nature">
        <title>rRNA introns, odd ribosomes, and small enigmatic genomes across a large radiation of phyla.</title>
        <authorList>
            <person name="Brown C.T."/>
            <person name="Hug L.A."/>
            <person name="Thomas B.C."/>
            <person name="Sharon I."/>
            <person name="Castelle C.J."/>
            <person name="Singh A."/>
            <person name="Wilkins M.J."/>
            <person name="Williams K.H."/>
            <person name="Banfield J.F."/>
        </authorList>
    </citation>
    <scope>NUCLEOTIDE SEQUENCE [LARGE SCALE GENOMIC DNA]</scope>
</reference>
<evidence type="ECO:0000256" key="1">
    <source>
        <dbReference type="ARBA" id="ARBA00000642"/>
    </source>
</evidence>
<protein>
    <recommendedName>
        <fullName evidence="6 13">Phosphoglycerate kinase</fullName>
        <ecNumber evidence="5 13">2.7.2.3</ecNumber>
    </recommendedName>
</protein>
<keyword evidence="12 13" id="KW-0324">Glycolysis</keyword>
<dbReference type="GO" id="GO:0005829">
    <property type="term" value="C:cytosol"/>
    <property type="evidence" value="ECO:0007669"/>
    <property type="project" value="TreeGrafter"/>
</dbReference>
<keyword evidence="7 13" id="KW-0963">Cytoplasm</keyword>
<dbReference type="GO" id="GO:0006094">
    <property type="term" value="P:gluconeogenesis"/>
    <property type="evidence" value="ECO:0007669"/>
    <property type="project" value="TreeGrafter"/>
</dbReference>
<dbReference type="InterPro" id="IPR001576">
    <property type="entry name" value="Phosphoglycerate_kinase"/>
</dbReference>
<dbReference type="HAMAP" id="MF_00145">
    <property type="entry name" value="Phosphoglyc_kinase"/>
    <property type="match status" value="1"/>
</dbReference>
<evidence type="ECO:0000256" key="8">
    <source>
        <dbReference type="ARBA" id="ARBA00022679"/>
    </source>
</evidence>
<comment type="caution">
    <text evidence="13">Lacks conserved residue(s) required for the propagation of feature annotation.</text>
</comment>
<dbReference type="InterPro" id="IPR015911">
    <property type="entry name" value="Phosphoglycerate_kinase_CS"/>
</dbReference>
<dbReference type="FunFam" id="3.40.50.1260:FF:000006">
    <property type="entry name" value="Phosphoglycerate kinase"/>
    <property type="match status" value="1"/>
</dbReference>
<name>A0A0G0UF71_9BACT</name>
<evidence type="ECO:0000256" key="11">
    <source>
        <dbReference type="ARBA" id="ARBA00022840"/>
    </source>
</evidence>
<dbReference type="PATRIC" id="fig|1618985.3.peg.235"/>
<comment type="subcellular location">
    <subcellularLocation>
        <location evidence="13">Cytoplasm</location>
    </subcellularLocation>
</comment>
<evidence type="ECO:0000256" key="13">
    <source>
        <dbReference type="HAMAP-Rule" id="MF_00145"/>
    </source>
</evidence>
<keyword evidence="8 13" id="KW-0808">Transferase</keyword>
<evidence type="ECO:0000256" key="10">
    <source>
        <dbReference type="ARBA" id="ARBA00022777"/>
    </source>
</evidence>
<keyword evidence="10 13" id="KW-0418">Kinase</keyword>
<feature type="binding site" evidence="13">
    <location>
        <position position="154"/>
    </location>
    <ligand>
        <name>substrate</name>
    </ligand>
</feature>
<evidence type="ECO:0000256" key="12">
    <source>
        <dbReference type="ARBA" id="ARBA00023152"/>
    </source>
</evidence>
<sequence length="394" mass="43054">MRLNTLRNPKQLLNKRVLVRIDANVPIRRGQVVDGPQGKIARAAVDLEWLRQHGAKLVILTHLGRPNGKRTPAYSVAPIAKRLSGLLGVPVKLCRDVVGAKAEKMVSVMQSGEAVLLENVRFHAGEEQNSRAFARQLATLGDLYINDAFAVSHRAHASVDAITEELPSYAGPLLVREVNLLHSLHAAVRHPFLLIMGGLKISTKLPVLEQFLPHVEAVFIGGALAQTFLVAQGKEIGRSVYDKEGVSIARSLLERWGQKIRLPQDVYVARRMSSQAKLHLVSVEEIDAKDYVVDVGRRTMRTYVRAIQRAKTIVWNGPFGYCEIPKFCSSTYLLARAIAARTGKAKTIVGGGDTIPILEAAHLAEHFTLMSTGGGAMLEFLAGGELPGVEALKK</sequence>
<keyword evidence="11 13" id="KW-0067">ATP-binding</keyword>
<dbReference type="EC" id="2.7.2.3" evidence="5 13"/>
<dbReference type="InterPro" id="IPR036043">
    <property type="entry name" value="Phosphoglycerate_kinase_sf"/>
</dbReference>
<dbReference type="GO" id="GO:0004618">
    <property type="term" value="F:phosphoglycerate kinase activity"/>
    <property type="evidence" value="ECO:0007669"/>
    <property type="project" value="UniProtKB-UniRule"/>
</dbReference>
<dbReference type="FunFam" id="3.40.50.1260:FF:000031">
    <property type="entry name" value="Phosphoglycerate kinase 1"/>
    <property type="match status" value="1"/>
</dbReference>
<evidence type="ECO:0000313" key="17">
    <source>
        <dbReference type="Proteomes" id="UP000034616"/>
    </source>
</evidence>
<dbReference type="SUPFAM" id="SSF53748">
    <property type="entry name" value="Phosphoglycerate kinase"/>
    <property type="match status" value="1"/>
</dbReference>
<evidence type="ECO:0000256" key="6">
    <source>
        <dbReference type="ARBA" id="ARBA00016471"/>
    </source>
</evidence>
<dbReference type="AlphaFoldDB" id="A0A0G0UF71"/>
<dbReference type="GO" id="GO:0005524">
    <property type="term" value="F:ATP binding"/>
    <property type="evidence" value="ECO:0007669"/>
    <property type="project" value="UniProtKB-KW"/>
</dbReference>
<comment type="subunit">
    <text evidence="4 13">Monomer.</text>
</comment>
<dbReference type="EMBL" id="LCAH01000002">
    <property type="protein sequence ID" value="KKR87579.1"/>
    <property type="molecule type" value="Genomic_DNA"/>
</dbReference>
<evidence type="ECO:0000256" key="4">
    <source>
        <dbReference type="ARBA" id="ARBA00011245"/>
    </source>
</evidence>
<dbReference type="Pfam" id="PF00162">
    <property type="entry name" value="PGK"/>
    <property type="match status" value="1"/>
</dbReference>
<dbReference type="PIRSF" id="PIRSF000724">
    <property type="entry name" value="Pgk"/>
    <property type="match status" value="1"/>
</dbReference>
<dbReference type="PROSITE" id="PS00111">
    <property type="entry name" value="PGLYCERATE_KINASE"/>
    <property type="match status" value="1"/>
</dbReference>
<organism evidence="16 17">
    <name type="scientific">Candidatus Uhrbacteria bacterium GW2011_GWC2_41_11</name>
    <dbReference type="NCBI Taxonomy" id="1618985"/>
    <lineage>
        <taxon>Bacteria</taxon>
        <taxon>Candidatus Uhriibacteriota</taxon>
    </lineage>
</organism>
<dbReference type="PANTHER" id="PTHR11406">
    <property type="entry name" value="PHOSPHOGLYCERATE KINASE"/>
    <property type="match status" value="1"/>
</dbReference>
<evidence type="ECO:0000256" key="15">
    <source>
        <dbReference type="RuleBase" id="RU000532"/>
    </source>
</evidence>
<proteinExistence type="inferred from homology"/>
<comment type="similarity">
    <text evidence="3 13 15">Belongs to the phosphoglycerate kinase family.</text>
</comment>
<comment type="catalytic activity">
    <reaction evidence="1 13 15">
        <text>(2R)-3-phosphoglycerate + ATP = (2R)-3-phospho-glyceroyl phosphate + ADP</text>
        <dbReference type="Rhea" id="RHEA:14801"/>
        <dbReference type="ChEBI" id="CHEBI:30616"/>
        <dbReference type="ChEBI" id="CHEBI:57604"/>
        <dbReference type="ChEBI" id="CHEBI:58272"/>
        <dbReference type="ChEBI" id="CHEBI:456216"/>
        <dbReference type="EC" id="2.7.2.3"/>
    </reaction>
</comment>
<dbReference type="Gene3D" id="3.40.50.1260">
    <property type="entry name" value="Phosphoglycerate kinase, N-terminal domain"/>
    <property type="match status" value="2"/>
</dbReference>
<gene>
    <name evidence="13" type="primary">pgk</name>
    <name evidence="16" type="ORF">UU35_C0002G0080</name>
</gene>
<comment type="caution">
    <text evidence="16">The sequence shown here is derived from an EMBL/GenBank/DDBJ whole genome shotgun (WGS) entry which is preliminary data.</text>
</comment>
<feature type="binding site" evidence="13 14">
    <location>
        <position position="204"/>
    </location>
    <ligand>
        <name>ATP</name>
        <dbReference type="ChEBI" id="CHEBI:30616"/>
    </ligand>
</feature>
<feature type="binding site" evidence="13 14">
    <location>
        <position position="323"/>
    </location>
    <ligand>
        <name>ATP</name>
        <dbReference type="ChEBI" id="CHEBI:30616"/>
    </ligand>
</feature>
<evidence type="ECO:0000256" key="9">
    <source>
        <dbReference type="ARBA" id="ARBA00022741"/>
    </source>
</evidence>
<dbReference type="PANTHER" id="PTHR11406:SF23">
    <property type="entry name" value="PHOSPHOGLYCERATE KINASE 1, CHLOROPLASTIC-RELATED"/>
    <property type="match status" value="1"/>
</dbReference>
<evidence type="ECO:0000256" key="3">
    <source>
        <dbReference type="ARBA" id="ARBA00008982"/>
    </source>
</evidence>
<evidence type="ECO:0000256" key="7">
    <source>
        <dbReference type="ARBA" id="ARBA00022490"/>
    </source>
</evidence>
<dbReference type="GO" id="GO:0006096">
    <property type="term" value="P:glycolytic process"/>
    <property type="evidence" value="ECO:0007669"/>
    <property type="project" value="UniProtKB-UniRule"/>
</dbReference>
<dbReference type="UniPathway" id="UPA00109">
    <property type="reaction ID" value="UER00185"/>
</dbReference>
<dbReference type="GO" id="GO:0043531">
    <property type="term" value="F:ADP binding"/>
    <property type="evidence" value="ECO:0007669"/>
    <property type="project" value="TreeGrafter"/>
</dbReference>
<accession>A0A0G0UF71</accession>
<evidence type="ECO:0000256" key="5">
    <source>
        <dbReference type="ARBA" id="ARBA00013061"/>
    </source>
</evidence>
<dbReference type="Proteomes" id="UP000034616">
    <property type="component" value="Unassembled WGS sequence"/>
</dbReference>